<keyword evidence="1" id="KW-0346">Stress response</keyword>
<keyword evidence="7" id="KW-1185">Reference proteome</keyword>
<reference evidence="6 7" key="1">
    <citation type="submission" date="2020-02" db="EMBL/GenBank/DDBJ databases">
        <title>Draft genome sequence of Haematococcus lacustris strain NIES-144.</title>
        <authorList>
            <person name="Morimoto D."/>
            <person name="Nakagawa S."/>
            <person name="Yoshida T."/>
            <person name="Sawayama S."/>
        </authorList>
    </citation>
    <scope>NUCLEOTIDE SEQUENCE [LARGE SCALE GENOMIC DNA]</scope>
    <source>
        <strain evidence="6 7">NIES-144</strain>
    </source>
</reference>
<evidence type="ECO:0000256" key="4">
    <source>
        <dbReference type="SAM" id="MobiDB-lite"/>
    </source>
</evidence>
<dbReference type="PANTHER" id="PTHR11527">
    <property type="entry name" value="HEAT-SHOCK PROTEIN 20 FAMILY MEMBER"/>
    <property type="match status" value="1"/>
</dbReference>
<feature type="domain" description="SHSP" evidence="5">
    <location>
        <begin position="67"/>
        <end position="190"/>
    </location>
</feature>
<evidence type="ECO:0000259" key="5">
    <source>
        <dbReference type="PROSITE" id="PS01031"/>
    </source>
</evidence>
<feature type="compositionally biased region" description="Polar residues" evidence="4">
    <location>
        <begin position="193"/>
        <end position="204"/>
    </location>
</feature>
<dbReference type="Gene3D" id="2.60.40.790">
    <property type="match status" value="1"/>
</dbReference>
<evidence type="ECO:0000256" key="3">
    <source>
        <dbReference type="RuleBase" id="RU003616"/>
    </source>
</evidence>
<dbReference type="PROSITE" id="PS01031">
    <property type="entry name" value="SHSP"/>
    <property type="match status" value="1"/>
</dbReference>
<dbReference type="InterPro" id="IPR002068">
    <property type="entry name" value="A-crystallin/Hsp20_dom"/>
</dbReference>
<comment type="similarity">
    <text evidence="2 3">Belongs to the small heat shock protein (HSP20) family.</text>
</comment>
<dbReference type="Proteomes" id="UP000485058">
    <property type="component" value="Unassembled WGS sequence"/>
</dbReference>
<dbReference type="Pfam" id="PF00011">
    <property type="entry name" value="HSP20"/>
    <property type="match status" value="1"/>
</dbReference>
<evidence type="ECO:0000256" key="1">
    <source>
        <dbReference type="ARBA" id="ARBA00023016"/>
    </source>
</evidence>
<accession>A0A6A0A0M5</accession>
<evidence type="ECO:0000313" key="6">
    <source>
        <dbReference type="EMBL" id="GFH24458.1"/>
    </source>
</evidence>
<feature type="region of interest" description="Disordered" evidence="4">
    <location>
        <begin position="62"/>
        <end position="82"/>
    </location>
</feature>
<gene>
    <name evidence="6" type="ORF">HaLaN_22260</name>
</gene>
<proteinExistence type="inferred from homology"/>
<evidence type="ECO:0000256" key="2">
    <source>
        <dbReference type="PROSITE-ProRule" id="PRU00285"/>
    </source>
</evidence>
<name>A0A6A0A0M5_HAELA</name>
<dbReference type="InterPro" id="IPR008978">
    <property type="entry name" value="HSP20-like_chaperone"/>
</dbReference>
<dbReference type="CDD" id="cd06464">
    <property type="entry name" value="ACD_sHsps-like"/>
    <property type="match status" value="1"/>
</dbReference>
<feature type="region of interest" description="Disordered" evidence="4">
    <location>
        <begin position="116"/>
        <end position="135"/>
    </location>
</feature>
<comment type="caution">
    <text evidence="6">The sequence shown here is derived from an EMBL/GenBank/DDBJ whole genome shotgun (WGS) entry which is preliminary data.</text>
</comment>
<feature type="compositionally biased region" description="Basic and acidic residues" evidence="4">
    <location>
        <begin position="117"/>
        <end position="132"/>
    </location>
</feature>
<dbReference type="EMBL" id="BLLF01002542">
    <property type="protein sequence ID" value="GFH24458.1"/>
    <property type="molecule type" value="Genomic_DNA"/>
</dbReference>
<evidence type="ECO:0000313" key="7">
    <source>
        <dbReference type="Proteomes" id="UP000485058"/>
    </source>
</evidence>
<organism evidence="6 7">
    <name type="scientific">Haematococcus lacustris</name>
    <name type="common">Green alga</name>
    <name type="synonym">Haematococcus pluvialis</name>
    <dbReference type="NCBI Taxonomy" id="44745"/>
    <lineage>
        <taxon>Eukaryota</taxon>
        <taxon>Viridiplantae</taxon>
        <taxon>Chlorophyta</taxon>
        <taxon>core chlorophytes</taxon>
        <taxon>Chlorophyceae</taxon>
        <taxon>CS clade</taxon>
        <taxon>Chlamydomonadales</taxon>
        <taxon>Haematococcaceae</taxon>
        <taxon>Haematococcus</taxon>
    </lineage>
</organism>
<feature type="region of interest" description="Disordered" evidence="4">
    <location>
        <begin position="171"/>
        <end position="213"/>
    </location>
</feature>
<dbReference type="InterPro" id="IPR031107">
    <property type="entry name" value="Small_HSP"/>
</dbReference>
<dbReference type="SUPFAM" id="SSF49764">
    <property type="entry name" value="HSP20-like chaperones"/>
    <property type="match status" value="1"/>
</dbReference>
<protein>
    <submittedName>
        <fullName evidence="6">SHSP domain-containing protein</fullName>
    </submittedName>
</protein>
<dbReference type="AlphaFoldDB" id="A0A6A0A0M5"/>
<sequence length="213" mass="23125">MALQLFNDPLFNDIERTVSRAFQPYFGAVVPGKGFDSAFPSGGLYPMDIHEHKDRYSIVAGKSSRIDQPAPPRSPYREGGSSCAKASPLRCRLMHAPGFSPEQVHVELQGDTLVVSGEKKSSRQDKHEEGGVKTHRRERTFTRFTRAFVLPEDAKPDNISARIDNGVLTVDIPKEPRAPPQARRITVQAASGDATSQPVSTTAQKAAGSNGAA</sequence>